<evidence type="ECO:0000313" key="8">
    <source>
        <dbReference type="EMBL" id="SLM29206.1"/>
    </source>
</evidence>
<proteinExistence type="inferred from homology"/>
<feature type="domain" description="Flagellar hook-associated protein 2 N-terminal" evidence="6">
    <location>
        <begin position="13"/>
        <end position="106"/>
    </location>
</feature>
<dbReference type="InterPro" id="IPR040026">
    <property type="entry name" value="FliD"/>
</dbReference>
<dbReference type="AlphaFoldDB" id="A0A1W1H9U4"/>
<evidence type="ECO:0000259" key="6">
    <source>
        <dbReference type="Pfam" id="PF02465"/>
    </source>
</evidence>
<dbReference type="GO" id="GO:0007155">
    <property type="term" value="P:cell adhesion"/>
    <property type="evidence" value="ECO:0007669"/>
    <property type="project" value="InterPro"/>
</dbReference>
<evidence type="ECO:0000256" key="5">
    <source>
        <dbReference type="RuleBase" id="RU362066"/>
    </source>
</evidence>
<dbReference type="RefSeq" id="WP_080805973.1">
    <property type="nucleotide sequence ID" value="NZ_LT828552.1"/>
</dbReference>
<name>A0A1W1H9U4_9BACT</name>
<comment type="subcellular location">
    <subcellularLocation>
        <location evidence="5">Secreted</location>
    </subcellularLocation>
    <subcellularLocation>
        <location evidence="5">Bacterial flagellum</location>
    </subcellularLocation>
</comment>
<dbReference type="GO" id="GO:0009421">
    <property type="term" value="C:bacterial-type flagellum filament cap"/>
    <property type="evidence" value="ECO:0007669"/>
    <property type="project" value="InterPro"/>
</dbReference>
<dbReference type="PANTHER" id="PTHR30288:SF0">
    <property type="entry name" value="FLAGELLAR HOOK-ASSOCIATED PROTEIN 2"/>
    <property type="match status" value="1"/>
</dbReference>
<dbReference type="Proteomes" id="UP000191931">
    <property type="component" value="Unassembled WGS sequence"/>
</dbReference>
<dbReference type="Pfam" id="PF07196">
    <property type="entry name" value="Flagellin_IN"/>
    <property type="match status" value="1"/>
</dbReference>
<protein>
    <recommendedName>
        <fullName evidence="5">Flagellar hook-associated protein 2</fullName>
        <shortName evidence="5">HAP2</shortName>
    </recommendedName>
    <alternativeName>
        <fullName evidence="5">Flagellar cap protein</fullName>
    </alternativeName>
</protein>
<gene>
    <name evidence="8" type="ORF">MTBBW1_1730004</name>
</gene>
<keyword evidence="3" id="KW-0175">Coiled coil</keyword>
<comment type="function">
    <text evidence="5">Required for morphogenesis and for the elongation of the flagellar filament by facilitating polymerization of the flagellin monomers at the tip of growing filament. Forms a capping structure, which prevents flagellin subunits (transported through the central channel of the flagellum) from leaking out without polymerization at the distal end.</text>
</comment>
<dbReference type="OrthoDB" id="1530at2"/>
<dbReference type="InterPro" id="IPR010810">
    <property type="entry name" value="Flagellin_hook_IN_motif"/>
</dbReference>
<evidence type="ECO:0000256" key="1">
    <source>
        <dbReference type="ARBA" id="ARBA00009764"/>
    </source>
</evidence>
<dbReference type="EMBL" id="FWEV01000083">
    <property type="protein sequence ID" value="SLM29206.1"/>
    <property type="molecule type" value="Genomic_DNA"/>
</dbReference>
<accession>A0A1W1H9U4</accession>
<dbReference type="GO" id="GO:0071973">
    <property type="term" value="P:bacterial-type flagellum-dependent cell motility"/>
    <property type="evidence" value="ECO:0007669"/>
    <property type="project" value="TreeGrafter"/>
</dbReference>
<keyword evidence="4 5" id="KW-0975">Bacterial flagellum</keyword>
<dbReference type="PANTHER" id="PTHR30288">
    <property type="entry name" value="FLAGELLAR CAP/ASSEMBLY PROTEIN FLID"/>
    <property type="match status" value="1"/>
</dbReference>
<dbReference type="Pfam" id="PF02465">
    <property type="entry name" value="FliD_N"/>
    <property type="match status" value="1"/>
</dbReference>
<reference evidence="8 9" key="1">
    <citation type="submission" date="2017-03" db="EMBL/GenBank/DDBJ databases">
        <authorList>
            <person name="Afonso C.L."/>
            <person name="Miller P.J."/>
            <person name="Scott M.A."/>
            <person name="Spackman E."/>
            <person name="Goraichik I."/>
            <person name="Dimitrov K.M."/>
            <person name="Suarez D.L."/>
            <person name="Swayne D.E."/>
        </authorList>
    </citation>
    <scope>NUCLEOTIDE SEQUENCE [LARGE SCALE GENOMIC DNA]</scope>
    <source>
        <strain evidence="8">PRJEB14757</strain>
    </source>
</reference>
<dbReference type="GO" id="GO:0009424">
    <property type="term" value="C:bacterial-type flagellum hook"/>
    <property type="evidence" value="ECO:0007669"/>
    <property type="project" value="UniProtKB-UniRule"/>
</dbReference>
<comment type="subunit">
    <text evidence="2 5">Homopentamer.</text>
</comment>
<comment type="similarity">
    <text evidence="1 5">Belongs to the FliD family.</text>
</comment>
<dbReference type="GO" id="GO:0005576">
    <property type="term" value="C:extracellular region"/>
    <property type="evidence" value="ECO:0007669"/>
    <property type="project" value="UniProtKB-SubCell"/>
</dbReference>
<dbReference type="Pfam" id="PF07195">
    <property type="entry name" value="FliD_C"/>
    <property type="match status" value="1"/>
</dbReference>
<evidence type="ECO:0000256" key="2">
    <source>
        <dbReference type="ARBA" id="ARBA00011255"/>
    </source>
</evidence>
<keyword evidence="9" id="KW-1185">Reference proteome</keyword>
<evidence type="ECO:0000313" key="9">
    <source>
        <dbReference type="Proteomes" id="UP000191931"/>
    </source>
</evidence>
<sequence>MATGSISTLGLGSGLELQSMLEQLKEVDQQPIETKKNKVTTLQEKLEEFDSIKATLLSIRTKALDLSLGSNFLETKTGVTGTSIEATSVAGAKDMSHSVNVTALASFSSWTSEGVASKTGVLTTEDTTFSYRLGENGSTITLDVDAGTSLQKLANLINDDDSNPGVTASIADTGFGDNPYKLILRSDDPGEENRIFIETQLVDSPPESDNAVAISATEPIDVLDASGNNKIVFQERLADGSLGAERTATIADGTYTSGSDLAAAIESAMESESENGINYTVSYDSDTQKFSIKENGSQLHELNISWDASSAASALGFDAQEDVYKPHAGLKLTESTGAGFFAPESDNKVNISASEPAAISAANSNNEIVFRERLADGTLGAAKTATIADGSYESGDDLAAAIKSAMETASENSTKFSVLFNSETKKFTIKEDGSNLHELQIEWANSNAASTLGFDSETDTYKPYDSSLNARFSVDNIAYQRQSNDGITDVIQGITLDLKETGISTIGVDSDFEKVETMLQEVIDSINTLRTDLTEKSRYDVDKEEKGILFGEMAITRIDDELKNFMEQNLNIDGAVTSMYDLGLTIDSDGILSIDSDKFRDVLSSNAEDVIKFFTGDSENGVEGFGDMLYDKMRSYTAADGLLVAKRDSTQTLIGKLEEQIEKDTALLNKRYDTMTTRFVELDSYMRQMQSEASFLDQVFNTNKKDD</sequence>
<evidence type="ECO:0000256" key="3">
    <source>
        <dbReference type="ARBA" id="ARBA00023054"/>
    </source>
</evidence>
<dbReference type="InterPro" id="IPR010809">
    <property type="entry name" value="FliD_C"/>
</dbReference>
<keyword evidence="5" id="KW-0964">Secreted</keyword>
<dbReference type="STRING" id="1246637.MTBBW1_1730004"/>
<organism evidence="8 9">
    <name type="scientific">Desulfamplus magnetovallimortis</name>
    <dbReference type="NCBI Taxonomy" id="1246637"/>
    <lineage>
        <taxon>Bacteria</taxon>
        <taxon>Pseudomonadati</taxon>
        <taxon>Thermodesulfobacteriota</taxon>
        <taxon>Desulfobacteria</taxon>
        <taxon>Desulfobacterales</taxon>
        <taxon>Desulfobacteraceae</taxon>
        <taxon>Desulfamplus</taxon>
    </lineage>
</organism>
<feature type="domain" description="Flagellar hook-associated protein 2 C-terminal" evidence="7">
    <location>
        <begin position="469"/>
        <end position="691"/>
    </location>
</feature>
<evidence type="ECO:0000256" key="4">
    <source>
        <dbReference type="ARBA" id="ARBA00023143"/>
    </source>
</evidence>
<evidence type="ECO:0000259" key="7">
    <source>
        <dbReference type="Pfam" id="PF07195"/>
    </source>
</evidence>
<dbReference type="InterPro" id="IPR003481">
    <property type="entry name" value="FliD_N"/>
</dbReference>